<dbReference type="GeneID" id="36101193"/>
<dbReference type="Gene3D" id="3.30.300.10">
    <property type="match status" value="1"/>
</dbReference>
<accession>A0A2L1C854</accession>
<dbReference type="PROSITE" id="PS51553">
    <property type="entry name" value="GMPS_ATP_PPASE"/>
    <property type="match status" value="1"/>
</dbReference>
<dbReference type="PANTHER" id="PTHR11922:SF2">
    <property type="entry name" value="GMP SYNTHASE [GLUTAMINE-HYDROLYZING]"/>
    <property type="match status" value="1"/>
</dbReference>
<dbReference type="Proteomes" id="UP000239462">
    <property type="component" value="Chromosome"/>
</dbReference>
<evidence type="ECO:0000256" key="13">
    <source>
        <dbReference type="HAMAP-Rule" id="MF_00345"/>
    </source>
</evidence>
<evidence type="ECO:0000256" key="4">
    <source>
        <dbReference type="ARBA" id="ARBA00012746"/>
    </source>
</evidence>
<dbReference type="KEGG" id="mmad:MMJJ_00980"/>
<keyword evidence="9 13" id="KW-0658">Purine biosynthesis</keyword>
<dbReference type="InterPro" id="IPR014729">
    <property type="entry name" value="Rossmann-like_a/b/a_fold"/>
</dbReference>
<keyword evidence="8 13" id="KW-0332">GMP biosynthesis</keyword>
<evidence type="ECO:0000313" key="17">
    <source>
        <dbReference type="EMBL" id="MBA2863842.1"/>
    </source>
</evidence>
<comment type="subunit">
    <text evidence="3 13">Heterodimer composed of a glutamine amidotransferase subunit (A) and a GMP-binding subunit (B).</text>
</comment>
<dbReference type="Proteomes" id="UP000567099">
    <property type="component" value="Unassembled WGS sequence"/>
</dbReference>
<evidence type="ECO:0000256" key="2">
    <source>
        <dbReference type="ARBA" id="ARBA00005153"/>
    </source>
</evidence>
<gene>
    <name evidence="16" type="primary">guaA_1</name>
    <name evidence="13" type="synonym">guaAB</name>
    <name evidence="17" type="ORF">HNP94_000842</name>
    <name evidence="18" type="ORF">HNP96_000173</name>
    <name evidence="16" type="ORF">MMJJ_00980</name>
</gene>
<evidence type="ECO:0000313" key="18">
    <source>
        <dbReference type="EMBL" id="MBB6496152.1"/>
    </source>
</evidence>
<evidence type="ECO:0000256" key="7">
    <source>
        <dbReference type="ARBA" id="ARBA00022741"/>
    </source>
</evidence>
<dbReference type="HAMAP" id="MF_00345">
    <property type="entry name" value="GMP_synthase_B"/>
    <property type="match status" value="1"/>
</dbReference>
<dbReference type="NCBIfam" id="TIGR00884">
    <property type="entry name" value="guaA_Cterm"/>
    <property type="match status" value="1"/>
</dbReference>
<evidence type="ECO:0000256" key="5">
    <source>
        <dbReference type="ARBA" id="ARBA00022411"/>
    </source>
</evidence>
<feature type="binding site" evidence="14">
    <location>
        <begin position="29"/>
        <end position="35"/>
    </location>
    <ligand>
        <name>ATP</name>
        <dbReference type="ChEBI" id="CHEBI:30616"/>
    </ligand>
</feature>
<evidence type="ECO:0000256" key="10">
    <source>
        <dbReference type="ARBA" id="ARBA00022840"/>
    </source>
</evidence>
<comment type="function">
    <text evidence="1 13">Catalyzes the synthesis of GMP from XMP.</text>
</comment>
<dbReference type="SUPFAM" id="SSF52402">
    <property type="entry name" value="Adenine nucleotide alpha hydrolases-like"/>
    <property type="match status" value="1"/>
</dbReference>
<dbReference type="GO" id="GO:0005829">
    <property type="term" value="C:cytosol"/>
    <property type="evidence" value="ECO:0007669"/>
    <property type="project" value="TreeGrafter"/>
</dbReference>
<evidence type="ECO:0000256" key="3">
    <source>
        <dbReference type="ARBA" id="ARBA00011264"/>
    </source>
</evidence>
<dbReference type="EMBL" id="JACDUO010000001">
    <property type="protein sequence ID" value="MBA2863842.1"/>
    <property type="molecule type" value="Genomic_DNA"/>
</dbReference>
<reference evidence="16" key="2">
    <citation type="submission" date="2018-02" db="EMBL/GenBank/DDBJ databases">
        <title>Complete genome sequence of the Methanococcus maripaludis type strain JJ (DSM 2067), a model for selenoprotein synthesis in Archaea.</title>
        <authorList>
            <person name="Poehlein A."/>
            <person name="Heym D."/>
            <person name="Quitzke V."/>
            <person name="Fersch J."/>
            <person name="Daniel R."/>
            <person name="Rother M."/>
        </authorList>
    </citation>
    <scope>NUCLEOTIDE SEQUENCE [LARGE SCALE GENOMIC DNA]</scope>
    <source>
        <strain evidence="16">DSM 2067</strain>
    </source>
</reference>
<evidence type="ECO:0000313" key="16">
    <source>
        <dbReference type="EMBL" id="AVB75517.1"/>
    </source>
</evidence>
<evidence type="ECO:0000259" key="15">
    <source>
        <dbReference type="PROSITE" id="PS51553"/>
    </source>
</evidence>
<dbReference type="InterPro" id="IPR026598">
    <property type="entry name" value="GMP_synthase_B"/>
</dbReference>
<evidence type="ECO:0000256" key="11">
    <source>
        <dbReference type="ARBA" id="ARBA00030464"/>
    </source>
</evidence>
<dbReference type="Gene3D" id="3.40.50.620">
    <property type="entry name" value="HUPs"/>
    <property type="match status" value="1"/>
</dbReference>
<dbReference type="InterPro" id="IPR025777">
    <property type="entry name" value="GMPS_ATP_PPase_dom"/>
</dbReference>
<keyword evidence="10 13" id="KW-0067">ATP-binding</keyword>
<evidence type="ECO:0000256" key="12">
    <source>
        <dbReference type="ARBA" id="ARBA00049404"/>
    </source>
</evidence>
<evidence type="ECO:0000313" key="21">
    <source>
        <dbReference type="Proteomes" id="UP000590564"/>
    </source>
</evidence>
<keyword evidence="6 13" id="KW-0436">Ligase</keyword>
<reference evidence="19" key="1">
    <citation type="journal article" date="2018" name="Genome Announc.">
        <title>Complete Genome Sequence of the Methanococcus maripaludis Type Strain JJ (DSM 2067), a Model for Selenoprotein Synthesis in Archaea.</title>
        <authorList>
            <person name="Poehlein A."/>
            <person name="Heym D."/>
            <person name="Quitzke V."/>
            <person name="Fersch J."/>
            <person name="Daniel R."/>
            <person name="Rother M."/>
        </authorList>
    </citation>
    <scope>NUCLEOTIDE SEQUENCE [LARGE SCALE GENOMIC DNA]</scope>
    <source>
        <strain evidence="19">DSM 2067</strain>
    </source>
</reference>
<dbReference type="EC" id="6.3.5.2" evidence="4 13"/>
<evidence type="ECO:0000256" key="6">
    <source>
        <dbReference type="ARBA" id="ARBA00022598"/>
    </source>
</evidence>
<dbReference type="InterPro" id="IPR022310">
    <property type="entry name" value="NAD/GMP_synthase"/>
</dbReference>
<name>A0A2L1C854_METMI</name>
<comment type="pathway">
    <text evidence="2 13">Purine metabolism; GMP biosynthesis; GMP from XMP (L-Gln route): step 1/1.</text>
</comment>
<comment type="catalytic activity">
    <reaction evidence="12 13">
        <text>XMP + L-glutamine + ATP + H2O = GMP + L-glutamate + AMP + diphosphate + 2 H(+)</text>
        <dbReference type="Rhea" id="RHEA:11680"/>
        <dbReference type="ChEBI" id="CHEBI:15377"/>
        <dbReference type="ChEBI" id="CHEBI:15378"/>
        <dbReference type="ChEBI" id="CHEBI:29985"/>
        <dbReference type="ChEBI" id="CHEBI:30616"/>
        <dbReference type="ChEBI" id="CHEBI:33019"/>
        <dbReference type="ChEBI" id="CHEBI:57464"/>
        <dbReference type="ChEBI" id="CHEBI:58115"/>
        <dbReference type="ChEBI" id="CHEBI:58359"/>
        <dbReference type="ChEBI" id="CHEBI:456215"/>
        <dbReference type="EC" id="6.3.5.2"/>
    </reaction>
</comment>
<sequence length="310" mass="34888">MFKTEPFIEESIEEIRKQINNRKTIIALSGGVDSAVAAVLTDKAIGDKLLAVYVDTGLMRKNESEEIWKIFKEQMGLNLKIVEAKDIFLKELEGITDPEEKRKIIGRLFIEVFEKVAEEQGEEVLVQGTIAPDWIESEGQIKTHHNIALPGGMVLDVVEPLRELYKDEVRLLAVSLGLPDQIAHRQPFPGPGLAVRILGEITDEKLAICKEANFIVSEEIEKTELKNELWQYFAAVLDTKATGVKGDIRDYNWVVALRFVSSLDAMTAHTPEIPFDLIKRISKRITSEIPNVTRVVLDVTDKPPATIEFE</sequence>
<evidence type="ECO:0000256" key="8">
    <source>
        <dbReference type="ARBA" id="ARBA00022749"/>
    </source>
</evidence>
<dbReference type="AlphaFoldDB" id="A0A2L1C854"/>
<dbReference type="FunFam" id="3.30.300.10:FF:000002">
    <property type="entry name" value="GMP synthase [glutamine-hydrolyzing]"/>
    <property type="match status" value="1"/>
</dbReference>
<dbReference type="GO" id="GO:0005524">
    <property type="term" value="F:ATP binding"/>
    <property type="evidence" value="ECO:0007669"/>
    <property type="project" value="UniProtKB-UniRule"/>
</dbReference>
<dbReference type="EMBL" id="JACHED010000001">
    <property type="protein sequence ID" value="MBB6496152.1"/>
    <property type="molecule type" value="Genomic_DNA"/>
</dbReference>
<reference evidence="17 20" key="3">
    <citation type="submission" date="2020-07" db="EMBL/GenBank/DDBJ databases">
        <title>Genomic Encyclopedia of Type Strains, Phase IV (KMG-V): Genome sequencing to study the core and pangenomes of soil and plant-associated prokaryotes.</title>
        <authorList>
            <person name="Whitman W."/>
        </authorList>
    </citation>
    <scope>NUCLEOTIDE SEQUENCE [LARGE SCALE GENOMIC DNA]</scope>
    <source>
        <strain evidence="17 20">C13</strain>
        <strain evidence="18 21">D1</strain>
    </source>
</reference>
<keyword evidence="7 13" id="KW-0547">Nucleotide-binding</keyword>
<evidence type="ECO:0000313" key="19">
    <source>
        <dbReference type="Proteomes" id="UP000239462"/>
    </source>
</evidence>
<dbReference type="GO" id="GO:0003921">
    <property type="term" value="F:GMP synthase activity"/>
    <property type="evidence" value="ECO:0007669"/>
    <property type="project" value="InterPro"/>
</dbReference>
<evidence type="ECO:0000256" key="14">
    <source>
        <dbReference type="PROSITE-ProRule" id="PRU00886"/>
    </source>
</evidence>
<dbReference type="InterPro" id="IPR001674">
    <property type="entry name" value="GMP_synth_C"/>
</dbReference>
<dbReference type="Pfam" id="PF00958">
    <property type="entry name" value="GMP_synt_C"/>
    <property type="match status" value="1"/>
</dbReference>
<organism evidence="16 19">
    <name type="scientific">Methanococcus maripaludis</name>
    <name type="common">Methanococcus deltae</name>
    <dbReference type="NCBI Taxonomy" id="39152"/>
    <lineage>
        <taxon>Archaea</taxon>
        <taxon>Methanobacteriati</taxon>
        <taxon>Methanobacteriota</taxon>
        <taxon>Methanomada group</taxon>
        <taxon>Methanococci</taxon>
        <taxon>Methanococcales</taxon>
        <taxon>Methanococcaceae</taxon>
        <taxon>Methanococcus</taxon>
    </lineage>
</organism>
<evidence type="ECO:0000256" key="9">
    <source>
        <dbReference type="ARBA" id="ARBA00022755"/>
    </source>
</evidence>
<dbReference type="Pfam" id="PF02540">
    <property type="entry name" value="NAD_synthase"/>
    <property type="match status" value="1"/>
</dbReference>
<dbReference type="Proteomes" id="UP000590564">
    <property type="component" value="Unassembled WGS sequence"/>
</dbReference>
<dbReference type="EMBL" id="CP026606">
    <property type="protein sequence ID" value="AVB75517.1"/>
    <property type="molecule type" value="Genomic_DNA"/>
</dbReference>
<dbReference type="UniPathway" id="UPA00189">
    <property type="reaction ID" value="UER00296"/>
</dbReference>
<protein>
    <recommendedName>
        <fullName evidence="5 13">GMP synthase [glutamine-hydrolyzing] subunit B</fullName>
        <ecNumber evidence="4 13">6.3.5.2</ecNumber>
    </recommendedName>
    <alternativeName>
        <fullName evidence="11 13">GMP synthetase</fullName>
    </alternativeName>
</protein>
<evidence type="ECO:0000313" key="20">
    <source>
        <dbReference type="Proteomes" id="UP000567099"/>
    </source>
</evidence>
<dbReference type="PANTHER" id="PTHR11922">
    <property type="entry name" value="GMP SYNTHASE-RELATED"/>
    <property type="match status" value="1"/>
</dbReference>
<feature type="domain" description="GMPS ATP-PPase" evidence="15">
    <location>
        <begin position="2"/>
        <end position="185"/>
    </location>
</feature>
<proteinExistence type="inferred from homology"/>
<dbReference type="RefSeq" id="WP_104837196.1">
    <property type="nucleotide sequence ID" value="NZ_CP026606.1"/>
</dbReference>
<evidence type="ECO:0000256" key="1">
    <source>
        <dbReference type="ARBA" id="ARBA00002332"/>
    </source>
</evidence>
<dbReference type="CDD" id="cd01997">
    <property type="entry name" value="GMP_synthase_C"/>
    <property type="match status" value="1"/>
</dbReference>